<evidence type="ECO:0000256" key="10">
    <source>
        <dbReference type="RuleBase" id="RU369038"/>
    </source>
</evidence>
<dbReference type="PRINTS" id="PR00031">
    <property type="entry name" value="HTHREPRESSR"/>
</dbReference>
<dbReference type="PROSITE" id="PS50071">
    <property type="entry name" value="HOMEOBOX_2"/>
    <property type="match status" value="1"/>
</dbReference>
<proteinExistence type="inferred from homology"/>
<feature type="region of interest" description="Disordered" evidence="12">
    <location>
        <begin position="17"/>
        <end position="48"/>
    </location>
</feature>
<dbReference type="SUPFAM" id="SSF46689">
    <property type="entry name" value="Homeodomain-like"/>
    <property type="match status" value="1"/>
</dbReference>
<dbReference type="InterPro" id="IPR009057">
    <property type="entry name" value="Homeodomain-like_sf"/>
</dbReference>
<feature type="domain" description="Homeobox" evidence="13">
    <location>
        <begin position="39"/>
        <end position="99"/>
    </location>
</feature>
<evidence type="ECO:0000259" key="13">
    <source>
        <dbReference type="PROSITE" id="PS50071"/>
    </source>
</evidence>
<dbReference type="OrthoDB" id="6159439at2759"/>
<reference evidence="14 15" key="1">
    <citation type="journal article" date="2020" name="Nat. Food">
        <title>A phased Vanilla planifolia genome enables genetic improvement of flavour and production.</title>
        <authorList>
            <person name="Hasing T."/>
            <person name="Tang H."/>
            <person name="Brym M."/>
            <person name="Khazi F."/>
            <person name="Huang T."/>
            <person name="Chambers A.H."/>
        </authorList>
    </citation>
    <scope>NUCLEOTIDE SEQUENCE [LARGE SCALE GENOMIC DNA]</scope>
    <source>
        <tissue evidence="14">Leaf</tissue>
    </source>
</reference>
<dbReference type="EMBL" id="JADCNM010000323">
    <property type="protein sequence ID" value="KAG0448315.1"/>
    <property type="molecule type" value="Genomic_DNA"/>
</dbReference>
<comment type="subcellular location">
    <subcellularLocation>
        <location evidence="1 8 9">Nucleus</location>
    </subcellularLocation>
</comment>
<comment type="similarity">
    <text evidence="7 10">Belongs to the HD-ZIP homeobox family. Class I subfamily.</text>
</comment>
<keyword evidence="5 10" id="KW-0804">Transcription</keyword>
<dbReference type="Pfam" id="PF00046">
    <property type="entry name" value="Homeodomain"/>
    <property type="match status" value="1"/>
</dbReference>
<dbReference type="CDD" id="cd00086">
    <property type="entry name" value="homeodomain"/>
    <property type="match status" value="1"/>
</dbReference>
<dbReference type="GO" id="GO:0000976">
    <property type="term" value="F:transcription cis-regulatory region binding"/>
    <property type="evidence" value="ECO:0007669"/>
    <property type="project" value="UniProtKB-ARBA"/>
</dbReference>
<name>A0A835U583_VANPL</name>
<dbReference type="InterPro" id="IPR003106">
    <property type="entry name" value="Leu_zip_homeo"/>
</dbReference>
<dbReference type="PANTHER" id="PTHR24326:SF176">
    <property type="entry name" value="HOMEOBOX-LEUCINE ZIPPER PROTEIN ATHB-13"/>
    <property type="match status" value="1"/>
</dbReference>
<gene>
    <name evidence="14" type="ORF">HPP92_027883</name>
</gene>
<comment type="caution">
    <text evidence="14">The sequence shown here is derived from an EMBL/GenBank/DDBJ whole genome shotgun (WGS) entry which is preliminary data.</text>
</comment>
<feature type="DNA-binding region" description="Homeobox" evidence="8">
    <location>
        <begin position="41"/>
        <end position="100"/>
    </location>
</feature>
<evidence type="ECO:0000256" key="5">
    <source>
        <dbReference type="ARBA" id="ARBA00023163"/>
    </source>
</evidence>
<dbReference type="AlphaFoldDB" id="A0A835U583"/>
<organism evidence="14 15">
    <name type="scientific">Vanilla planifolia</name>
    <name type="common">Vanilla</name>
    <dbReference type="NCBI Taxonomy" id="51239"/>
    <lineage>
        <taxon>Eukaryota</taxon>
        <taxon>Viridiplantae</taxon>
        <taxon>Streptophyta</taxon>
        <taxon>Embryophyta</taxon>
        <taxon>Tracheophyta</taxon>
        <taxon>Spermatophyta</taxon>
        <taxon>Magnoliopsida</taxon>
        <taxon>Liliopsida</taxon>
        <taxon>Asparagales</taxon>
        <taxon>Orchidaceae</taxon>
        <taxon>Vanilloideae</taxon>
        <taxon>Vanilleae</taxon>
        <taxon>Vanilla</taxon>
    </lineage>
</organism>
<evidence type="ECO:0000256" key="6">
    <source>
        <dbReference type="ARBA" id="ARBA00023242"/>
    </source>
</evidence>
<dbReference type="InterPro" id="IPR045224">
    <property type="entry name" value="HDZip_class_I_plant"/>
</dbReference>
<evidence type="ECO:0000256" key="9">
    <source>
        <dbReference type="RuleBase" id="RU000682"/>
    </source>
</evidence>
<comment type="function">
    <text evidence="10">Transcription factor.</text>
</comment>
<evidence type="ECO:0000256" key="8">
    <source>
        <dbReference type="PROSITE-ProRule" id="PRU00108"/>
    </source>
</evidence>
<evidence type="ECO:0000313" key="14">
    <source>
        <dbReference type="EMBL" id="KAG0448315.1"/>
    </source>
</evidence>
<keyword evidence="4 8" id="KW-0371">Homeobox</keyword>
<dbReference type="PANTHER" id="PTHR24326">
    <property type="entry name" value="HOMEOBOX-LEUCINE ZIPPER PROTEIN"/>
    <property type="match status" value="1"/>
</dbReference>
<dbReference type="GO" id="GO:0000981">
    <property type="term" value="F:DNA-binding transcription factor activity, RNA polymerase II-specific"/>
    <property type="evidence" value="ECO:0007669"/>
    <property type="project" value="UniProtKB-UniRule"/>
</dbReference>
<dbReference type="Proteomes" id="UP000639772">
    <property type="component" value="Unassembled WGS sequence"/>
</dbReference>
<dbReference type="PROSITE" id="PS00027">
    <property type="entry name" value="HOMEOBOX_1"/>
    <property type="match status" value="1"/>
</dbReference>
<accession>A0A835U583</accession>
<dbReference type="InterPro" id="IPR017970">
    <property type="entry name" value="Homeobox_CS"/>
</dbReference>
<evidence type="ECO:0000256" key="2">
    <source>
        <dbReference type="ARBA" id="ARBA00023015"/>
    </source>
</evidence>
<dbReference type="Gene3D" id="1.10.10.60">
    <property type="entry name" value="Homeodomain-like"/>
    <property type="match status" value="1"/>
</dbReference>
<evidence type="ECO:0000256" key="3">
    <source>
        <dbReference type="ARBA" id="ARBA00023125"/>
    </source>
</evidence>
<dbReference type="InterPro" id="IPR001356">
    <property type="entry name" value="HD"/>
</dbReference>
<dbReference type="InterPro" id="IPR000047">
    <property type="entry name" value="HTH_motif"/>
</dbReference>
<evidence type="ECO:0000256" key="7">
    <source>
        <dbReference type="ARBA" id="ARBA00025748"/>
    </source>
</evidence>
<keyword evidence="6 8" id="KW-0539">Nucleus</keyword>
<evidence type="ECO:0000256" key="12">
    <source>
        <dbReference type="SAM" id="MobiDB-lite"/>
    </source>
</evidence>
<evidence type="ECO:0000313" key="15">
    <source>
        <dbReference type="Proteomes" id="UP000639772"/>
    </source>
</evidence>
<keyword evidence="11" id="KW-0175">Coiled coil</keyword>
<evidence type="ECO:0000256" key="4">
    <source>
        <dbReference type="ARBA" id="ARBA00023155"/>
    </source>
</evidence>
<evidence type="ECO:0000256" key="11">
    <source>
        <dbReference type="SAM" id="Coils"/>
    </source>
</evidence>
<dbReference type="FunFam" id="1.10.10.60:FF:000144">
    <property type="entry name" value="homeobox-leucine zipper protein ATHB-6-like"/>
    <property type="match status" value="1"/>
</dbReference>
<evidence type="ECO:0000256" key="1">
    <source>
        <dbReference type="ARBA" id="ARBA00004123"/>
    </source>
</evidence>
<dbReference type="GO" id="GO:0045893">
    <property type="term" value="P:positive regulation of DNA-templated transcription"/>
    <property type="evidence" value="ECO:0007669"/>
    <property type="project" value="TreeGrafter"/>
</dbReference>
<protein>
    <recommendedName>
        <fullName evidence="10">Homeobox-leucine zipper protein</fullName>
    </recommendedName>
    <alternativeName>
        <fullName evidence="10">HD-ZIP protein</fullName>
    </alternativeName>
    <alternativeName>
        <fullName evidence="10">Homeodomain transcription factor</fullName>
    </alternativeName>
</protein>
<dbReference type="GO" id="GO:0005634">
    <property type="term" value="C:nucleus"/>
    <property type="evidence" value="ECO:0007669"/>
    <property type="project" value="UniProtKB-SubCell"/>
</dbReference>
<feature type="coiled-coil region" evidence="11">
    <location>
        <begin position="91"/>
        <end position="125"/>
    </location>
</feature>
<keyword evidence="2 10" id="KW-0805">Transcription regulation</keyword>
<keyword evidence="3 8" id="KW-0238">DNA-binding</keyword>
<dbReference type="SMART" id="SM00389">
    <property type="entry name" value="HOX"/>
    <property type="match status" value="1"/>
</dbReference>
<dbReference type="Pfam" id="PF02183">
    <property type="entry name" value="HALZ"/>
    <property type="match status" value="1"/>
</dbReference>
<sequence>MASTPFLHPNSILQLHNSYEEDPTNPRETEEGYLSDDCSPPGGKKRRLNAEQVRTLEKSFDLGNKLEAERKLRLAEDLGLQPRQIAIWFQNRRARWKAKQLEKDYELLKRQFKELKAENDALLCHNKKLYDEIMALKGKEASELLEPINLNKGTEGSCSNKSENSSEINLDISRPTTAAGAASAAAGPVHITTKACHSSCHCRAYQLQLSIAARARLGLPTDALVTFWVDWRTELLTGRGLTTTITIDV</sequence>